<feature type="compositionally biased region" description="Low complexity" evidence="1">
    <location>
        <begin position="133"/>
        <end position="164"/>
    </location>
</feature>
<proteinExistence type="predicted"/>
<comment type="caution">
    <text evidence="2">The sequence shown here is derived from an EMBL/GenBank/DDBJ whole genome shotgun (WGS) entry which is preliminary data.</text>
</comment>
<feature type="compositionally biased region" description="Polar residues" evidence="1">
    <location>
        <begin position="200"/>
        <end position="213"/>
    </location>
</feature>
<gene>
    <name evidence="2" type="ORF">ANCCAN_01319</name>
</gene>
<evidence type="ECO:0000313" key="3">
    <source>
        <dbReference type="Proteomes" id="UP000252519"/>
    </source>
</evidence>
<dbReference type="Proteomes" id="UP000252519">
    <property type="component" value="Unassembled WGS sequence"/>
</dbReference>
<evidence type="ECO:0000313" key="2">
    <source>
        <dbReference type="EMBL" id="RCN52620.1"/>
    </source>
</evidence>
<feature type="region of interest" description="Disordered" evidence="1">
    <location>
        <begin position="200"/>
        <end position="245"/>
    </location>
</feature>
<keyword evidence="3" id="KW-1185">Reference proteome</keyword>
<dbReference type="STRING" id="29170.A0A368HB79"/>
<reference evidence="2 3" key="1">
    <citation type="submission" date="2014-10" db="EMBL/GenBank/DDBJ databases">
        <title>Draft genome of the hookworm Ancylostoma caninum.</title>
        <authorList>
            <person name="Mitreva M."/>
        </authorList>
    </citation>
    <scope>NUCLEOTIDE SEQUENCE [LARGE SCALE GENOMIC DNA]</scope>
    <source>
        <strain evidence="2 3">Baltimore</strain>
    </source>
</reference>
<feature type="compositionally biased region" description="Basic and acidic residues" evidence="1">
    <location>
        <begin position="234"/>
        <end position="245"/>
    </location>
</feature>
<name>A0A368HB79_ANCCA</name>
<dbReference type="EMBL" id="JOJR01000006">
    <property type="protein sequence ID" value="RCN52620.1"/>
    <property type="molecule type" value="Genomic_DNA"/>
</dbReference>
<evidence type="ECO:0000256" key="1">
    <source>
        <dbReference type="SAM" id="MobiDB-lite"/>
    </source>
</evidence>
<dbReference type="AlphaFoldDB" id="A0A368HB79"/>
<sequence length="245" mass="25918">MQVERKEGDPFLNTQSFSAPNPIGIAKCDFVSTSDGGGPKTFCPISVESSTVSAPVQSADRKELDDKPALAPILMMTYLNNCMSNIKSTLNTNGLPVGLDANGRAVDYSSRPIDPIFQQARARMENAREFRELSPPSTLPAPTTLSVPTTHPASTTLPAPSTISAPTTLAAPTTLPQVSRSFEEGSGFSPIGVALPTVSSTAARPQVTTTVGVNRTVPDAVSPEKNEENDDSDPPEKRTKMMDGD</sequence>
<protein>
    <submittedName>
        <fullName evidence="2">Uncharacterized protein</fullName>
    </submittedName>
</protein>
<feature type="region of interest" description="Disordered" evidence="1">
    <location>
        <begin position="132"/>
        <end position="164"/>
    </location>
</feature>
<accession>A0A368HB79</accession>
<organism evidence="2 3">
    <name type="scientific">Ancylostoma caninum</name>
    <name type="common">Dog hookworm</name>
    <dbReference type="NCBI Taxonomy" id="29170"/>
    <lineage>
        <taxon>Eukaryota</taxon>
        <taxon>Metazoa</taxon>
        <taxon>Ecdysozoa</taxon>
        <taxon>Nematoda</taxon>
        <taxon>Chromadorea</taxon>
        <taxon>Rhabditida</taxon>
        <taxon>Rhabditina</taxon>
        <taxon>Rhabditomorpha</taxon>
        <taxon>Strongyloidea</taxon>
        <taxon>Ancylostomatidae</taxon>
        <taxon>Ancylostomatinae</taxon>
        <taxon>Ancylostoma</taxon>
    </lineage>
</organism>
<dbReference type="OrthoDB" id="10017659at2759"/>